<evidence type="ECO:0000259" key="1">
    <source>
        <dbReference type="PROSITE" id="PS51857"/>
    </source>
</evidence>
<dbReference type="InterPro" id="IPR012340">
    <property type="entry name" value="NA-bd_OB-fold"/>
</dbReference>
<feature type="domain" description="CSD" evidence="1">
    <location>
        <begin position="117"/>
        <end position="183"/>
    </location>
</feature>
<dbReference type="RefSeq" id="WP_171326489.1">
    <property type="nucleotide sequence ID" value="NZ_JABFBC010000002.1"/>
</dbReference>
<dbReference type="PROSITE" id="PS51857">
    <property type="entry name" value="CSD_2"/>
    <property type="match status" value="1"/>
</dbReference>
<keyword evidence="3" id="KW-1185">Reference proteome</keyword>
<proteinExistence type="predicted"/>
<evidence type="ECO:0000313" key="2">
    <source>
        <dbReference type="EMBL" id="NNU81663.1"/>
    </source>
</evidence>
<dbReference type="Pfam" id="PF00313">
    <property type="entry name" value="CSD"/>
    <property type="match status" value="1"/>
</dbReference>
<sequence length="193" mass="21693">MHTDPQIAFVDIDPDVRIERRIRERLTRLDRLSDKLISCSVKIRAPHQRHQKGTRYIVDIAAELPDGGRLSVGRSPGDDGAHQDPLVAVRDAFDAMERQLKRWKEQHGGRPTVLEHPLQGRITRIEPGKDFGEIATTDGRNIYFHRNAVLGDGFDALLPGDTVELTVDQRDADKGPHASMVRPITRAAFTDKP</sequence>
<dbReference type="SUPFAM" id="SSF69754">
    <property type="entry name" value="Ribosome binding protein Y (YfiA homologue)"/>
    <property type="match status" value="1"/>
</dbReference>
<dbReference type="EMBL" id="JABFBC010000002">
    <property type="protein sequence ID" value="NNU81663.1"/>
    <property type="molecule type" value="Genomic_DNA"/>
</dbReference>
<dbReference type="Gene3D" id="3.30.160.100">
    <property type="entry name" value="Ribosome hibernation promotion factor-like"/>
    <property type="match status" value="1"/>
</dbReference>
<dbReference type="AlphaFoldDB" id="A0A849L5Y4"/>
<dbReference type="Proteomes" id="UP000572377">
    <property type="component" value="Unassembled WGS sequence"/>
</dbReference>
<dbReference type="Pfam" id="PF02482">
    <property type="entry name" value="Ribosomal_S30AE"/>
    <property type="match status" value="1"/>
</dbReference>
<comment type="caution">
    <text evidence="2">The sequence shown here is derived from an EMBL/GenBank/DDBJ whole genome shotgun (WGS) entry which is preliminary data.</text>
</comment>
<protein>
    <submittedName>
        <fullName evidence="2">HPF/RaiA family ribosome-associated protein</fullName>
    </submittedName>
</protein>
<name>A0A849L5Y4_9RHOB</name>
<dbReference type="GO" id="GO:0003676">
    <property type="term" value="F:nucleic acid binding"/>
    <property type="evidence" value="ECO:0007669"/>
    <property type="project" value="InterPro"/>
</dbReference>
<dbReference type="InterPro" id="IPR003489">
    <property type="entry name" value="RHF/RaiA"/>
</dbReference>
<evidence type="ECO:0000313" key="3">
    <source>
        <dbReference type="Proteomes" id="UP000572377"/>
    </source>
</evidence>
<dbReference type="SUPFAM" id="SSF50249">
    <property type="entry name" value="Nucleic acid-binding proteins"/>
    <property type="match status" value="1"/>
</dbReference>
<dbReference type="InterPro" id="IPR002059">
    <property type="entry name" value="CSP_DNA-bd"/>
</dbReference>
<accession>A0A849L5Y4</accession>
<gene>
    <name evidence="2" type="ORF">HMH01_14575</name>
</gene>
<reference evidence="2 3" key="1">
    <citation type="submission" date="2020-05" db="EMBL/GenBank/DDBJ databases">
        <title>Gimesia benthica sp. nov., a novel planctomycete isolated from a deep-sea water sample of the Northwest Indian Ocean.</title>
        <authorList>
            <person name="Wang J."/>
            <person name="Ruan C."/>
            <person name="Song L."/>
            <person name="Zhu Y."/>
            <person name="Li A."/>
            <person name="Zheng X."/>
            <person name="Wang L."/>
            <person name="Lu Z."/>
            <person name="Huang Y."/>
            <person name="Du W."/>
            <person name="Zhou Y."/>
            <person name="Huang L."/>
            <person name="Dai X."/>
        </authorList>
    </citation>
    <scope>NUCLEOTIDE SEQUENCE [LARGE SCALE GENOMIC DNA]</scope>
    <source>
        <strain evidence="2 3">YYQ-30</strain>
    </source>
</reference>
<organism evidence="2 3">
    <name type="scientific">Halovulum dunhuangense</name>
    <dbReference type="NCBI Taxonomy" id="1505036"/>
    <lineage>
        <taxon>Bacteria</taxon>
        <taxon>Pseudomonadati</taxon>
        <taxon>Pseudomonadota</taxon>
        <taxon>Alphaproteobacteria</taxon>
        <taxon>Rhodobacterales</taxon>
        <taxon>Paracoccaceae</taxon>
        <taxon>Halovulum</taxon>
    </lineage>
</organism>
<dbReference type="Gene3D" id="2.40.50.140">
    <property type="entry name" value="Nucleic acid-binding proteins"/>
    <property type="match status" value="1"/>
</dbReference>
<dbReference type="InterPro" id="IPR036567">
    <property type="entry name" value="RHF-like"/>
</dbReference>